<reference evidence="2" key="1">
    <citation type="submission" date="2023-04" db="EMBL/GenBank/DDBJ databases">
        <authorList>
            <consortium name="ELIXIR-Norway"/>
        </authorList>
    </citation>
    <scope>NUCLEOTIDE SEQUENCE [LARGE SCALE GENOMIC DNA]</scope>
</reference>
<dbReference type="EMBL" id="OX459947">
    <property type="protein sequence ID" value="CAI9154131.1"/>
    <property type="molecule type" value="Genomic_DNA"/>
</dbReference>
<feature type="region of interest" description="Disordered" evidence="1">
    <location>
        <begin position="76"/>
        <end position="98"/>
    </location>
</feature>
<feature type="compositionally biased region" description="Polar residues" evidence="1">
    <location>
        <begin position="79"/>
        <end position="88"/>
    </location>
</feature>
<organism evidence="2 3">
    <name type="scientific">Rangifer tarandus platyrhynchus</name>
    <name type="common">Svalbard reindeer</name>
    <dbReference type="NCBI Taxonomy" id="3082113"/>
    <lineage>
        <taxon>Eukaryota</taxon>
        <taxon>Metazoa</taxon>
        <taxon>Chordata</taxon>
        <taxon>Craniata</taxon>
        <taxon>Vertebrata</taxon>
        <taxon>Euteleostomi</taxon>
        <taxon>Mammalia</taxon>
        <taxon>Eutheria</taxon>
        <taxon>Laurasiatheria</taxon>
        <taxon>Artiodactyla</taxon>
        <taxon>Ruminantia</taxon>
        <taxon>Pecora</taxon>
        <taxon>Cervidae</taxon>
        <taxon>Odocoileinae</taxon>
        <taxon>Rangifer</taxon>
    </lineage>
</organism>
<evidence type="ECO:0000313" key="3">
    <source>
        <dbReference type="Proteomes" id="UP001176941"/>
    </source>
</evidence>
<proteinExistence type="predicted"/>
<sequence length="190" mass="20681">MWGRVPSHVDAAQTCVLGEPVLLSHSSVLRTSGDMDCATITPQVARLEERVFAAGIIRQVFIEHLGRLTQRESMAFAGPQTTRCTGASDSGERSLDRSSLRARFTLDSSGEDLKVSGKPRPGEQDAQSGREIHVLFLSWPHPQNPVKNNTPAGLCKVQEQGISSALKTKIVLTSGHGPCRQALQRSYRAH</sequence>
<accession>A0ABN8Y134</accession>
<gene>
    <name evidence="2" type="ORF">MRATA1EN1_LOCUS3093</name>
</gene>
<keyword evidence="3" id="KW-1185">Reference proteome</keyword>
<dbReference type="Proteomes" id="UP001176941">
    <property type="component" value="Chromosome 11"/>
</dbReference>
<evidence type="ECO:0000313" key="2">
    <source>
        <dbReference type="EMBL" id="CAI9154131.1"/>
    </source>
</evidence>
<evidence type="ECO:0000256" key="1">
    <source>
        <dbReference type="SAM" id="MobiDB-lite"/>
    </source>
</evidence>
<protein>
    <submittedName>
        <fullName evidence="2">Uncharacterized protein</fullName>
    </submittedName>
</protein>
<name>A0ABN8Y134_RANTA</name>